<gene>
    <name evidence="1" type="ORF">GCM10010345_87050</name>
</gene>
<accession>A0ABQ3DAI0</accession>
<keyword evidence="2" id="KW-1185">Reference proteome</keyword>
<evidence type="ECO:0000313" key="1">
    <source>
        <dbReference type="EMBL" id="GHA70236.1"/>
    </source>
</evidence>
<dbReference type="EMBL" id="BMVN01000073">
    <property type="protein sequence ID" value="GHA70236.1"/>
    <property type="molecule type" value="Genomic_DNA"/>
</dbReference>
<protein>
    <submittedName>
        <fullName evidence="1">Uncharacterized protein</fullName>
    </submittedName>
</protein>
<sequence length="113" mass="12007">MLRHNGLEAVSEAWAKAEKKNGQPTAATLKAAVDDLGYGKPKQAIQGEVLSSTNHPVTTPSAVGQLENAVALAKKHLTRGLMKKAFEESPEDARRLAEEVASWAAMVTKAASK</sequence>
<dbReference type="RefSeq" id="WP_189894744.1">
    <property type="nucleotide sequence ID" value="NZ_BMVN01000073.1"/>
</dbReference>
<comment type="caution">
    <text evidence="1">The sequence shown here is derived from an EMBL/GenBank/DDBJ whole genome shotgun (WGS) entry which is preliminary data.</text>
</comment>
<proteinExistence type="predicted"/>
<reference evidence="2" key="1">
    <citation type="journal article" date="2019" name="Int. J. Syst. Evol. Microbiol.">
        <title>The Global Catalogue of Microorganisms (GCM) 10K type strain sequencing project: providing services to taxonomists for standard genome sequencing and annotation.</title>
        <authorList>
            <consortium name="The Broad Institute Genomics Platform"/>
            <consortium name="The Broad Institute Genome Sequencing Center for Infectious Disease"/>
            <person name="Wu L."/>
            <person name="Ma J."/>
        </authorList>
    </citation>
    <scope>NUCLEOTIDE SEQUENCE [LARGE SCALE GENOMIC DNA]</scope>
    <source>
        <strain evidence="2">JCM 4733</strain>
    </source>
</reference>
<dbReference type="Proteomes" id="UP000653644">
    <property type="component" value="Unassembled WGS sequence"/>
</dbReference>
<name>A0ABQ3DAI0_9ACTN</name>
<organism evidence="1 2">
    <name type="scientific">Streptomyces canarius</name>
    <dbReference type="NCBI Taxonomy" id="285453"/>
    <lineage>
        <taxon>Bacteria</taxon>
        <taxon>Bacillati</taxon>
        <taxon>Actinomycetota</taxon>
        <taxon>Actinomycetes</taxon>
        <taxon>Kitasatosporales</taxon>
        <taxon>Streptomycetaceae</taxon>
        <taxon>Streptomyces</taxon>
    </lineage>
</organism>
<evidence type="ECO:0000313" key="2">
    <source>
        <dbReference type="Proteomes" id="UP000653644"/>
    </source>
</evidence>